<evidence type="ECO:0000313" key="2">
    <source>
        <dbReference type="Proteomes" id="UP000018362"/>
    </source>
</evidence>
<dbReference type="RefSeq" id="WP_022125885.1">
    <property type="nucleotide sequence ID" value="NZ_FR880974.1"/>
</dbReference>
<evidence type="ECO:0000313" key="1">
    <source>
        <dbReference type="EMBL" id="CDA70522.1"/>
    </source>
</evidence>
<dbReference type="Proteomes" id="UP000018362">
    <property type="component" value="Unassembled WGS sequence"/>
</dbReference>
<organism evidence="1 2">
    <name type="scientific">Phocaeicola coprocola CAG:162</name>
    <dbReference type="NCBI Taxonomy" id="1263040"/>
    <lineage>
        <taxon>Bacteria</taxon>
        <taxon>Pseudomonadati</taxon>
        <taxon>Bacteroidota</taxon>
        <taxon>Bacteroidia</taxon>
        <taxon>Bacteroidales</taxon>
        <taxon>Bacteroidaceae</taxon>
        <taxon>Phocaeicola</taxon>
    </lineage>
</organism>
<dbReference type="AlphaFoldDB" id="R6CYW3"/>
<gene>
    <name evidence="1" type="ORF">BN509_01588</name>
</gene>
<protein>
    <submittedName>
        <fullName evidence="1">Cell well associated RhsD protein</fullName>
    </submittedName>
</protein>
<comment type="caution">
    <text evidence="1">The sequence shown here is derived from an EMBL/GenBank/DDBJ whole genome shotgun (WGS) entry which is preliminary data.</text>
</comment>
<proteinExistence type="predicted"/>
<sequence>MRYIDPDGNDWKDAYPHLENAISANVSIGWRLSANFQVWGAKVGIDADAGSVKIGNDGIRATKGASIDLGIGGAGTYQEAYEINDKYSALEEGTSWNFLMLKETTNKTTIYDSTGKYFKEVHHKEEKKEEITAGGSAAIGIGFEVSINLKEIYNFFTDLFK</sequence>
<dbReference type="EMBL" id="CBCJ010000069">
    <property type="protein sequence ID" value="CDA70522.1"/>
    <property type="molecule type" value="Genomic_DNA"/>
</dbReference>
<reference evidence="1" key="1">
    <citation type="submission" date="2012-11" db="EMBL/GenBank/DDBJ databases">
        <title>Dependencies among metagenomic species, viruses, plasmids and units of genetic variation.</title>
        <authorList>
            <person name="Nielsen H.B."/>
            <person name="Almeida M."/>
            <person name="Juncker A.S."/>
            <person name="Rasmussen S."/>
            <person name="Li J."/>
            <person name="Sunagawa S."/>
            <person name="Plichta D."/>
            <person name="Gautier L."/>
            <person name="Le Chatelier E."/>
            <person name="Peletier E."/>
            <person name="Bonde I."/>
            <person name="Nielsen T."/>
            <person name="Manichanh C."/>
            <person name="Arumugam M."/>
            <person name="Batto J."/>
            <person name="Santos M.B.Q.D."/>
            <person name="Blom N."/>
            <person name="Borruel N."/>
            <person name="Burgdorf K.S."/>
            <person name="Boumezbeur F."/>
            <person name="Casellas F."/>
            <person name="Dore J."/>
            <person name="Guarner F."/>
            <person name="Hansen T."/>
            <person name="Hildebrand F."/>
            <person name="Kaas R.S."/>
            <person name="Kennedy S."/>
            <person name="Kristiansen K."/>
            <person name="Kultima J.R."/>
            <person name="Leonard P."/>
            <person name="Levenez F."/>
            <person name="Lund O."/>
            <person name="Moumen B."/>
            <person name="Le Paslier D."/>
            <person name="Pons N."/>
            <person name="Pedersen O."/>
            <person name="Prifti E."/>
            <person name="Qin J."/>
            <person name="Raes J."/>
            <person name="Tap J."/>
            <person name="Tims S."/>
            <person name="Ussery D.W."/>
            <person name="Yamada T."/>
            <person name="MetaHit consortium"/>
            <person name="Renault P."/>
            <person name="Sicheritz-Ponten T."/>
            <person name="Bork P."/>
            <person name="Wang J."/>
            <person name="Brunak S."/>
            <person name="Ehrlich S.D."/>
        </authorList>
    </citation>
    <scope>NUCLEOTIDE SEQUENCE [LARGE SCALE GENOMIC DNA]</scope>
</reference>
<name>R6CYW3_9BACT</name>
<accession>R6CYW3</accession>